<comment type="caution">
    <text evidence="3">The sequence shown here is derived from an EMBL/GenBank/DDBJ whole genome shotgun (WGS) entry which is preliminary data.</text>
</comment>
<dbReference type="Gene3D" id="3.10.310.30">
    <property type="match status" value="1"/>
</dbReference>
<dbReference type="PANTHER" id="PTHR47618">
    <property type="entry name" value="BIFUNCTIONAL OLIGORIBONUCLEASE AND PAP PHOSPHATASE NRNA"/>
    <property type="match status" value="1"/>
</dbReference>
<dbReference type="EMBL" id="JAMTCK010000019">
    <property type="protein sequence ID" value="MCP2169614.1"/>
    <property type="molecule type" value="Genomic_DNA"/>
</dbReference>
<evidence type="ECO:0000313" key="3">
    <source>
        <dbReference type="EMBL" id="MCP2169614.1"/>
    </source>
</evidence>
<evidence type="ECO:0000259" key="2">
    <source>
        <dbReference type="Pfam" id="PF02272"/>
    </source>
</evidence>
<name>A0AAE3GLQ9_9PSEU</name>
<dbReference type="PANTHER" id="PTHR47618:SF1">
    <property type="entry name" value="BIFUNCTIONAL OLIGORIBONUCLEASE AND PAP PHOSPHATASE NRNA"/>
    <property type="match status" value="1"/>
</dbReference>
<dbReference type="Pfam" id="PF02272">
    <property type="entry name" value="DHHA1"/>
    <property type="match status" value="1"/>
</dbReference>
<accession>A0AAE3GLQ9</accession>
<reference evidence="3" key="1">
    <citation type="submission" date="2022-06" db="EMBL/GenBank/DDBJ databases">
        <title>Genomic Encyclopedia of Archaeal and Bacterial Type Strains, Phase II (KMG-II): from individual species to whole genera.</title>
        <authorList>
            <person name="Goeker M."/>
        </authorList>
    </citation>
    <scope>NUCLEOTIDE SEQUENCE</scope>
    <source>
        <strain evidence="3">DSM 43935</strain>
    </source>
</reference>
<gene>
    <name evidence="3" type="ORF">LX83_006500</name>
</gene>
<dbReference type="InterPro" id="IPR038763">
    <property type="entry name" value="DHH_sf"/>
</dbReference>
<dbReference type="GO" id="GO:0003676">
    <property type="term" value="F:nucleic acid binding"/>
    <property type="evidence" value="ECO:0007669"/>
    <property type="project" value="InterPro"/>
</dbReference>
<protein>
    <submittedName>
        <fullName evidence="3">Phosphoesterase RecJ domain-containing protein</fullName>
    </submittedName>
</protein>
<evidence type="ECO:0000259" key="1">
    <source>
        <dbReference type="Pfam" id="PF01368"/>
    </source>
</evidence>
<dbReference type="RefSeq" id="WP_407649720.1">
    <property type="nucleotide sequence ID" value="NZ_JAMTCK010000019.1"/>
</dbReference>
<keyword evidence="4" id="KW-1185">Reference proteome</keyword>
<dbReference type="AlphaFoldDB" id="A0AAE3GLQ9"/>
<sequence>MGIVRQTNTVASTETEELGAAVALLDEASDIVLLAHINPDADALGSALALGLALHRRGARVRVSFGSPSQVPHTLRELDSHGLIVPADQVPAAPPLLVALDTSSIDRLGRLANRVAATTSAGGAVLVIDHHVGNTRFGTTNLVDDQAEATALIVLRVLDKLGVELDEPVARCLYAGLVTDTRSFRHAGAEALRVAARLVETGVRAEQLTRRLMDSHPFAWLSMLSTVLGRATLDQAAAQGLGLVHTVITAADADGLRSEEVDSVMDVLRTTQEAEVAAVIKQAGPAGAPRQQSWVVSLRAVGRLDVGAVATRLGGGGHRLAAGFTTTGLLDEVLAALRAALSQAPITP</sequence>
<dbReference type="InterPro" id="IPR001667">
    <property type="entry name" value="DDH_dom"/>
</dbReference>
<dbReference type="Gene3D" id="3.90.1640.10">
    <property type="entry name" value="inorganic pyrophosphatase (n-terminal core)"/>
    <property type="match status" value="1"/>
</dbReference>
<organism evidence="3 4">
    <name type="scientific">Goodfellowiella coeruleoviolacea</name>
    <dbReference type="NCBI Taxonomy" id="334858"/>
    <lineage>
        <taxon>Bacteria</taxon>
        <taxon>Bacillati</taxon>
        <taxon>Actinomycetota</taxon>
        <taxon>Actinomycetes</taxon>
        <taxon>Pseudonocardiales</taxon>
        <taxon>Pseudonocardiaceae</taxon>
        <taxon>Goodfellowiella</taxon>
    </lineage>
</organism>
<feature type="domain" description="DHHA1" evidence="2">
    <location>
        <begin position="253"/>
        <end position="342"/>
    </location>
</feature>
<dbReference type="Pfam" id="PF01368">
    <property type="entry name" value="DHH"/>
    <property type="match status" value="1"/>
</dbReference>
<dbReference type="Proteomes" id="UP001206128">
    <property type="component" value="Unassembled WGS sequence"/>
</dbReference>
<feature type="domain" description="DDH" evidence="1">
    <location>
        <begin position="31"/>
        <end position="176"/>
    </location>
</feature>
<dbReference type="InterPro" id="IPR003156">
    <property type="entry name" value="DHHA1_dom"/>
</dbReference>
<evidence type="ECO:0000313" key="4">
    <source>
        <dbReference type="Proteomes" id="UP001206128"/>
    </source>
</evidence>
<dbReference type="SUPFAM" id="SSF64182">
    <property type="entry name" value="DHH phosphoesterases"/>
    <property type="match status" value="1"/>
</dbReference>
<proteinExistence type="predicted"/>
<dbReference type="InterPro" id="IPR051319">
    <property type="entry name" value="Oligoribo/pAp-PDE_c-di-AMP_PDE"/>
</dbReference>